<feature type="domain" description="Glucose-methanol-choline oxidoreductase N-terminal" evidence="8">
    <location>
        <begin position="345"/>
        <end position="359"/>
    </location>
</feature>
<dbReference type="Gene3D" id="3.30.560.10">
    <property type="entry name" value="Glucose Oxidase, domain 3"/>
    <property type="match status" value="1"/>
</dbReference>
<dbReference type="InParanoid" id="A0A0C3FVQ1"/>
<gene>
    <name evidence="9" type="ORF">PILCRDRAFT_6972</name>
</gene>
<protein>
    <submittedName>
        <fullName evidence="9">GMC oxidoreductase</fullName>
    </submittedName>
</protein>
<evidence type="ECO:0000313" key="9">
    <source>
        <dbReference type="EMBL" id="KIM83549.1"/>
    </source>
</evidence>
<dbReference type="PANTHER" id="PTHR11552">
    <property type="entry name" value="GLUCOSE-METHANOL-CHOLINE GMC OXIDOREDUCTASE"/>
    <property type="match status" value="1"/>
</dbReference>
<evidence type="ECO:0000256" key="2">
    <source>
        <dbReference type="ARBA" id="ARBA00010790"/>
    </source>
</evidence>
<evidence type="ECO:0000256" key="7">
    <source>
        <dbReference type="SAM" id="Phobius"/>
    </source>
</evidence>
<dbReference type="Pfam" id="PF00732">
    <property type="entry name" value="GMC_oxred_N"/>
    <property type="match status" value="1"/>
</dbReference>
<evidence type="ECO:0000256" key="5">
    <source>
        <dbReference type="PIRSR" id="PIRSR000137-1"/>
    </source>
</evidence>
<keyword evidence="4 6" id="KW-0274">FAD</keyword>
<reference evidence="9 10" key="1">
    <citation type="submission" date="2014-04" db="EMBL/GenBank/DDBJ databases">
        <authorList>
            <consortium name="DOE Joint Genome Institute"/>
            <person name="Kuo A."/>
            <person name="Tarkka M."/>
            <person name="Buscot F."/>
            <person name="Kohler A."/>
            <person name="Nagy L.G."/>
            <person name="Floudas D."/>
            <person name="Copeland A."/>
            <person name="Barry K.W."/>
            <person name="Cichocki N."/>
            <person name="Veneault-Fourrey C."/>
            <person name="LaButti K."/>
            <person name="Lindquist E.A."/>
            <person name="Lipzen A."/>
            <person name="Lundell T."/>
            <person name="Morin E."/>
            <person name="Murat C."/>
            <person name="Sun H."/>
            <person name="Tunlid A."/>
            <person name="Henrissat B."/>
            <person name="Grigoriev I.V."/>
            <person name="Hibbett D.S."/>
            <person name="Martin F."/>
            <person name="Nordberg H.P."/>
            <person name="Cantor M.N."/>
            <person name="Hua S.X."/>
        </authorList>
    </citation>
    <scope>NUCLEOTIDE SEQUENCE [LARGE SCALE GENOMIC DNA]</scope>
    <source>
        <strain evidence="9 10">F 1598</strain>
    </source>
</reference>
<accession>A0A0C3FVQ1</accession>
<dbReference type="InterPro" id="IPR007867">
    <property type="entry name" value="GMC_OxRtase_C"/>
</dbReference>
<keyword evidence="7" id="KW-1133">Transmembrane helix</keyword>
<evidence type="ECO:0000256" key="3">
    <source>
        <dbReference type="ARBA" id="ARBA00022630"/>
    </source>
</evidence>
<keyword evidence="7" id="KW-0472">Membrane</keyword>
<dbReference type="EMBL" id="KN832990">
    <property type="protein sequence ID" value="KIM83549.1"/>
    <property type="molecule type" value="Genomic_DNA"/>
</dbReference>
<feature type="transmembrane region" description="Helical" evidence="7">
    <location>
        <begin position="21"/>
        <end position="39"/>
    </location>
</feature>
<reference evidence="10" key="2">
    <citation type="submission" date="2015-01" db="EMBL/GenBank/DDBJ databases">
        <title>Evolutionary Origins and Diversification of the Mycorrhizal Mutualists.</title>
        <authorList>
            <consortium name="DOE Joint Genome Institute"/>
            <consortium name="Mycorrhizal Genomics Consortium"/>
            <person name="Kohler A."/>
            <person name="Kuo A."/>
            <person name="Nagy L.G."/>
            <person name="Floudas D."/>
            <person name="Copeland A."/>
            <person name="Barry K.W."/>
            <person name="Cichocki N."/>
            <person name="Veneault-Fourrey C."/>
            <person name="LaButti K."/>
            <person name="Lindquist E.A."/>
            <person name="Lipzen A."/>
            <person name="Lundell T."/>
            <person name="Morin E."/>
            <person name="Murat C."/>
            <person name="Riley R."/>
            <person name="Ohm R."/>
            <person name="Sun H."/>
            <person name="Tunlid A."/>
            <person name="Henrissat B."/>
            <person name="Grigoriev I.V."/>
            <person name="Hibbett D.S."/>
            <person name="Martin F."/>
        </authorList>
    </citation>
    <scope>NUCLEOTIDE SEQUENCE [LARGE SCALE GENOMIC DNA]</scope>
    <source>
        <strain evidence="10">F 1598</strain>
    </source>
</reference>
<evidence type="ECO:0000256" key="4">
    <source>
        <dbReference type="ARBA" id="ARBA00022827"/>
    </source>
</evidence>
<sequence>MSFLSTFLTRERLVQPQNTKLVTVTLGVAGGLWVAWGLIRRTIHTLHPAFLPGEPNPVLLATPFENITSRHEDDDLAHVEEYDVVIVGGGTAGCVLASRLSENPNLRVLLIEAGKSDLTLLHSRIPATCTELIHSAVDYGLKTVPETNMHNREMSWPRGKLLGGCSSINALIYHRCSSSDYNEWGLQGWAWKDLEPYFRKAENFMPSPAWPVDWSRHGKGGPWQIRYPSFTSPLLPAFITGCNGIGVSTVPDINHGQAGMVGVTRLQTFTDSESRRSSAATAYLTEDVCRRKNLKISVGMTVTRIITQSTADGKRVAKGVELASGPHTPIRYRVKASKDVIISCGAVHTPHLLKVSGIGPRDELTRHRIKVIKDLPGVGANLQDHLLIPMTVNTAKGTSINYVSKPLFGLKLLAEWLLCGTGLLGANCVEGAVWMRSHDDPEVVDKIEDLTSAAREPDMEIISIPGWFKDMGKTSATDRNVDQWTLGQIPLRPSSMGKITLADSSPFSPPVIHANYFSSESDRQISIWAFKKSCDIVKASGVFKSWELPKRADELNDDEILEFLKESANTCYHPSGTAKIGAESDSGVVDTNLSVYGVQNLRVCDVSVMPRILSGHTCAPIIAMAEKFANMLKGEYGSVEV</sequence>
<dbReference type="GO" id="GO:0050660">
    <property type="term" value="F:flavin adenine dinucleotide binding"/>
    <property type="evidence" value="ECO:0007669"/>
    <property type="project" value="InterPro"/>
</dbReference>
<dbReference type="SUPFAM" id="SSF54373">
    <property type="entry name" value="FAD-linked reductases, C-terminal domain"/>
    <property type="match status" value="1"/>
</dbReference>
<name>A0A0C3FVQ1_PILCF</name>
<dbReference type="InterPro" id="IPR012132">
    <property type="entry name" value="GMC_OxRdtase"/>
</dbReference>
<dbReference type="InterPro" id="IPR000172">
    <property type="entry name" value="GMC_OxRdtase_N"/>
</dbReference>
<dbReference type="InterPro" id="IPR036188">
    <property type="entry name" value="FAD/NAD-bd_sf"/>
</dbReference>
<evidence type="ECO:0000313" key="10">
    <source>
        <dbReference type="Proteomes" id="UP000054166"/>
    </source>
</evidence>
<keyword evidence="10" id="KW-1185">Reference proteome</keyword>
<comment type="cofactor">
    <cofactor evidence="1 6">
        <name>FAD</name>
        <dbReference type="ChEBI" id="CHEBI:57692"/>
    </cofactor>
</comment>
<comment type="similarity">
    <text evidence="2">Belongs to the GMC oxidoreductase family.</text>
</comment>
<dbReference type="Gene3D" id="3.50.50.60">
    <property type="entry name" value="FAD/NAD(P)-binding domain"/>
    <property type="match status" value="1"/>
</dbReference>
<dbReference type="GO" id="GO:0016614">
    <property type="term" value="F:oxidoreductase activity, acting on CH-OH group of donors"/>
    <property type="evidence" value="ECO:0007669"/>
    <property type="project" value="InterPro"/>
</dbReference>
<dbReference type="STRING" id="765440.A0A0C3FVQ1"/>
<dbReference type="SUPFAM" id="SSF51905">
    <property type="entry name" value="FAD/NAD(P)-binding domain"/>
    <property type="match status" value="1"/>
</dbReference>
<dbReference type="Proteomes" id="UP000054166">
    <property type="component" value="Unassembled WGS sequence"/>
</dbReference>
<evidence type="ECO:0000256" key="6">
    <source>
        <dbReference type="PIRSR" id="PIRSR000137-2"/>
    </source>
</evidence>
<dbReference type="OrthoDB" id="269227at2759"/>
<proteinExistence type="inferred from homology"/>
<dbReference type="PROSITE" id="PS00624">
    <property type="entry name" value="GMC_OXRED_2"/>
    <property type="match status" value="1"/>
</dbReference>
<dbReference type="AlphaFoldDB" id="A0A0C3FVQ1"/>
<dbReference type="Pfam" id="PF05199">
    <property type="entry name" value="GMC_oxred_C"/>
    <property type="match status" value="1"/>
</dbReference>
<evidence type="ECO:0000259" key="8">
    <source>
        <dbReference type="PROSITE" id="PS00624"/>
    </source>
</evidence>
<feature type="binding site" evidence="6">
    <location>
        <position position="302"/>
    </location>
    <ligand>
        <name>FAD</name>
        <dbReference type="ChEBI" id="CHEBI:57692"/>
    </ligand>
</feature>
<organism evidence="9 10">
    <name type="scientific">Piloderma croceum (strain F 1598)</name>
    <dbReference type="NCBI Taxonomy" id="765440"/>
    <lineage>
        <taxon>Eukaryota</taxon>
        <taxon>Fungi</taxon>
        <taxon>Dikarya</taxon>
        <taxon>Basidiomycota</taxon>
        <taxon>Agaricomycotina</taxon>
        <taxon>Agaricomycetes</taxon>
        <taxon>Agaricomycetidae</taxon>
        <taxon>Atheliales</taxon>
        <taxon>Atheliaceae</taxon>
        <taxon>Piloderma</taxon>
    </lineage>
</organism>
<dbReference type="PIRSF" id="PIRSF000137">
    <property type="entry name" value="Alcohol_oxidase"/>
    <property type="match status" value="1"/>
</dbReference>
<feature type="active site" description="Proton donor" evidence="5">
    <location>
        <position position="573"/>
    </location>
</feature>
<keyword evidence="7" id="KW-0812">Transmembrane</keyword>
<feature type="binding site" evidence="6">
    <location>
        <position position="428"/>
    </location>
    <ligand>
        <name>substrate</name>
    </ligand>
</feature>
<feature type="active site" description="Proton acceptor" evidence="5">
    <location>
        <position position="616"/>
    </location>
</feature>
<keyword evidence="3" id="KW-0285">Flavoprotein</keyword>
<evidence type="ECO:0000256" key="1">
    <source>
        <dbReference type="ARBA" id="ARBA00001974"/>
    </source>
</evidence>
<dbReference type="PANTHER" id="PTHR11552:SF147">
    <property type="entry name" value="CHOLINE DEHYDROGENASE, MITOCHONDRIAL"/>
    <property type="match status" value="1"/>
</dbReference>
<dbReference type="HOGENOM" id="CLU_002865_7_2_1"/>